<dbReference type="STRING" id="153496.A0U89_07380"/>
<reference evidence="1 2" key="1">
    <citation type="journal article" date="2016" name="Microb. Cell Fact.">
        <title>Dissection of exopolysaccharide biosynthesis in Kozakia baliensis.</title>
        <authorList>
            <person name="Brandt J.U."/>
            <person name="Jakob F."/>
            <person name="Behr J."/>
            <person name="Geissler A.J."/>
            <person name="Vogel R.F."/>
        </authorList>
    </citation>
    <scope>NUCLEOTIDE SEQUENCE [LARGE SCALE GENOMIC DNA]</scope>
    <source>
        <strain evidence="1 2">DSM 14400</strain>
    </source>
</reference>
<protein>
    <submittedName>
        <fullName evidence="1">Uncharacterized protein</fullName>
    </submittedName>
</protein>
<dbReference type="eggNOG" id="COG4320">
    <property type="taxonomic scope" value="Bacteria"/>
</dbReference>
<name>A0A1D8UTL9_9PROT</name>
<evidence type="ECO:0000313" key="1">
    <source>
        <dbReference type="EMBL" id="AOX16992.1"/>
    </source>
</evidence>
<dbReference type="Pfam" id="PF10009">
    <property type="entry name" value="DUF2252"/>
    <property type="match status" value="1"/>
</dbReference>
<accession>A0A1D8UTL9</accession>
<dbReference type="AlphaFoldDB" id="A0A1D8UTL9"/>
<keyword evidence="2" id="KW-1185">Reference proteome</keyword>
<dbReference type="EMBL" id="CP014674">
    <property type="protein sequence ID" value="AOX16992.1"/>
    <property type="molecule type" value="Genomic_DNA"/>
</dbReference>
<dbReference type="PANTHER" id="PTHR39441">
    <property type="entry name" value="DUF2252 DOMAIN-CONTAINING PROTEIN"/>
    <property type="match status" value="1"/>
</dbReference>
<dbReference type="PANTHER" id="PTHR39441:SF1">
    <property type="entry name" value="DUF2252 DOMAIN-CONTAINING PROTEIN"/>
    <property type="match status" value="1"/>
</dbReference>
<sequence>MEKQFAPLHTRAESYEIGKTLRHEMPRRSNGEWRSGKDRLDPVMILEQQGKSRIQNLLPIRYARMRVSPLAFLRGAAAVMASDLGETPAAGLRVQSCGDCHLANFGSYATPEAIPVFDINDFDETAPAPFEWDLKRLSTSLVLAGREVGLRARECRELASVMAQSYAKEIEGLAQLTPFQAWNSRIDLLKIIGDMAGHRARDKLRVRLSRQLDSISHQFGMIEPGKMPRLRERPPLVQRLPEHDAAVREAFKHYVDQLPPERRIILQRYRLQDVIFKVVGVGSVGTFCALGLYSTADGEPVILQIKEAQASVLEAYVGKVHTANHGERVVTGQRIMQAASDAFLGWTRSMHSVSSHRLYDPSNAGHHFYVRQTKDTRLAAIGEQIENEILPFYAALCGKTLGRAHARSANLPMLAGYLGRGRGFSDAIASFGVLYADQTERDWKHFNDAITEGRLKAA</sequence>
<dbReference type="InterPro" id="IPR018721">
    <property type="entry name" value="DUF2252"/>
</dbReference>
<gene>
    <name evidence="1" type="ORF">A0U89_07380</name>
</gene>
<dbReference type="OrthoDB" id="1491115at2"/>
<dbReference type="Proteomes" id="UP000179145">
    <property type="component" value="Chromosome"/>
</dbReference>
<dbReference type="RefSeq" id="WP_070402685.1">
    <property type="nucleotide sequence ID" value="NZ_BJVW01000003.1"/>
</dbReference>
<dbReference type="KEGG" id="kba:A0U89_07380"/>
<proteinExistence type="predicted"/>
<evidence type="ECO:0000313" key="2">
    <source>
        <dbReference type="Proteomes" id="UP000179145"/>
    </source>
</evidence>
<organism evidence="1 2">
    <name type="scientific">Kozakia baliensis</name>
    <dbReference type="NCBI Taxonomy" id="153496"/>
    <lineage>
        <taxon>Bacteria</taxon>
        <taxon>Pseudomonadati</taxon>
        <taxon>Pseudomonadota</taxon>
        <taxon>Alphaproteobacteria</taxon>
        <taxon>Acetobacterales</taxon>
        <taxon>Acetobacteraceae</taxon>
        <taxon>Kozakia</taxon>
    </lineage>
</organism>